<dbReference type="EMBL" id="CP001682">
    <property type="protein sequence ID" value="ACU94154.1"/>
    <property type="molecule type" value="Genomic_DNA"/>
</dbReference>
<sequence length="349" mass="37784">MNNLFSLSPIEGAHTSLVRRFTIAGLCALAAALTCFALSGCSGSSADSANTTDSKDTKKVQVSASFYPMYDFAQKIGGDRVEVSCLVPAGTEPHDWEPSTTDIAKLSNADVLVYNGAGMEHWIDDTLASLSSSHLVAVEASKGVTLRELSEEADEHEHAHEEHAEGNHDDHDHDHSGTDPHVWLNPQNAKIEMGNIRDALIQADPDGADVYRANYDKWAAECDTLDNEFKTGLANVAQRSIVVSHEAFGYLCDAYNLTQMPIEGIEADSEPDAKEMAEIAEFVKEHNVKTIFSEELVSPKVAQAIAQETGAQTAELNPVEGLTDEQLAAGEDYFSTMRDNLTALKEALS</sequence>
<dbReference type="RefSeq" id="WP_012802842.1">
    <property type="nucleotide sequence ID" value="NC_013170.1"/>
</dbReference>
<evidence type="ECO:0000313" key="7">
    <source>
        <dbReference type="Proteomes" id="UP000000954"/>
    </source>
</evidence>
<dbReference type="InterPro" id="IPR006127">
    <property type="entry name" value="ZnuA-like"/>
</dbReference>
<dbReference type="HOGENOM" id="CLU_016838_1_0_11"/>
<evidence type="ECO:0000256" key="3">
    <source>
        <dbReference type="ARBA" id="ARBA00022729"/>
    </source>
</evidence>
<dbReference type="InterPro" id="IPR050492">
    <property type="entry name" value="Bact_metal-bind_prot9"/>
</dbReference>
<dbReference type="GO" id="GO:0007155">
    <property type="term" value="P:cell adhesion"/>
    <property type="evidence" value="ECO:0007669"/>
    <property type="project" value="InterPro"/>
</dbReference>
<protein>
    <submittedName>
        <fullName evidence="6">ABC-type metal ion transport system, periplasmic component/surface adhesin</fullName>
    </submittedName>
</protein>
<dbReference type="SUPFAM" id="SSF53807">
    <property type="entry name" value="Helical backbone' metal receptor"/>
    <property type="match status" value="1"/>
</dbReference>
<organism evidence="6 7">
    <name type="scientific">Cryptobacterium curtum (strain ATCC 700683 / DSM 15641 / CCUG 43107 / 12-3)</name>
    <dbReference type="NCBI Taxonomy" id="469378"/>
    <lineage>
        <taxon>Bacteria</taxon>
        <taxon>Bacillati</taxon>
        <taxon>Actinomycetota</taxon>
        <taxon>Coriobacteriia</taxon>
        <taxon>Eggerthellales</taxon>
        <taxon>Eggerthellaceae</taxon>
        <taxon>Cryptobacterium</taxon>
    </lineage>
</organism>
<dbReference type="PRINTS" id="PR00691">
    <property type="entry name" value="ADHESINB"/>
</dbReference>
<evidence type="ECO:0000256" key="1">
    <source>
        <dbReference type="ARBA" id="ARBA00011028"/>
    </source>
</evidence>
<dbReference type="Proteomes" id="UP000000954">
    <property type="component" value="Chromosome"/>
</dbReference>
<accession>C7MML4</accession>
<evidence type="ECO:0000256" key="2">
    <source>
        <dbReference type="ARBA" id="ARBA00022448"/>
    </source>
</evidence>
<dbReference type="Pfam" id="PF01297">
    <property type="entry name" value="ZnuA"/>
    <property type="match status" value="1"/>
</dbReference>
<dbReference type="PANTHER" id="PTHR42953">
    <property type="entry name" value="HIGH-AFFINITY ZINC UPTAKE SYSTEM PROTEIN ZNUA-RELATED"/>
    <property type="match status" value="1"/>
</dbReference>
<feature type="compositionally biased region" description="Basic and acidic residues" evidence="5">
    <location>
        <begin position="155"/>
        <end position="178"/>
    </location>
</feature>
<evidence type="ECO:0000256" key="5">
    <source>
        <dbReference type="SAM" id="MobiDB-lite"/>
    </source>
</evidence>
<dbReference type="PRINTS" id="PR00690">
    <property type="entry name" value="ADHESNFAMILY"/>
</dbReference>
<dbReference type="PANTHER" id="PTHR42953:SF3">
    <property type="entry name" value="HIGH-AFFINITY ZINC UPTAKE SYSTEM PROTEIN ZNUA"/>
    <property type="match status" value="1"/>
</dbReference>
<keyword evidence="3" id="KW-0732">Signal</keyword>
<dbReference type="GO" id="GO:0046872">
    <property type="term" value="F:metal ion binding"/>
    <property type="evidence" value="ECO:0007669"/>
    <property type="project" value="InterPro"/>
</dbReference>
<keyword evidence="2 4" id="KW-0813">Transport</keyword>
<evidence type="ECO:0000256" key="4">
    <source>
        <dbReference type="RuleBase" id="RU003512"/>
    </source>
</evidence>
<dbReference type="GO" id="GO:0030001">
    <property type="term" value="P:metal ion transport"/>
    <property type="evidence" value="ECO:0007669"/>
    <property type="project" value="InterPro"/>
</dbReference>
<proteinExistence type="inferred from homology"/>
<keyword evidence="7" id="KW-1185">Reference proteome</keyword>
<dbReference type="InterPro" id="IPR006128">
    <property type="entry name" value="Lipoprotein_PsaA-like"/>
</dbReference>
<feature type="region of interest" description="Disordered" evidence="5">
    <location>
        <begin position="148"/>
        <end position="184"/>
    </location>
</feature>
<dbReference type="KEGG" id="ccu:Ccur_04310"/>
<reference evidence="6 7" key="1">
    <citation type="journal article" date="2009" name="Stand. Genomic Sci.">
        <title>Complete genome sequence of Cryptobacterium curtum type strain (12-3).</title>
        <authorList>
            <person name="Mavrommatis K."/>
            <person name="Pukall R."/>
            <person name="Rohde C."/>
            <person name="Chen F."/>
            <person name="Sims D."/>
            <person name="Brettin T."/>
            <person name="Kuske C."/>
            <person name="Detter J.C."/>
            <person name="Han C."/>
            <person name="Lapidus A."/>
            <person name="Copeland A."/>
            <person name="Glavina Del Rio T."/>
            <person name="Nolan M."/>
            <person name="Lucas S."/>
            <person name="Tice H."/>
            <person name="Cheng J.F."/>
            <person name="Bruce D."/>
            <person name="Goodwin L."/>
            <person name="Pitluck S."/>
            <person name="Ovchinnikova G."/>
            <person name="Pati A."/>
            <person name="Ivanova N."/>
            <person name="Chen A."/>
            <person name="Palaniappan K."/>
            <person name="Chain P."/>
            <person name="D'haeseleer P."/>
            <person name="Goker M."/>
            <person name="Bristow J."/>
            <person name="Eisen J.A."/>
            <person name="Markowitz V."/>
            <person name="Hugenholtz P."/>
            <person name="Rohde M."/>
            <person name="Klenk H.P."/>
            <person name="Kyrpides N.C."/>
        </authorList>
    </citation>
    <scope>NUCLEOTIDE SEQUENCE [LARGE SCALE GENOMIC DNA]</scope>
    <source>
        <strain evidence="7">ATCC 700683 / DSM 15641 / 12-3</strain>
    </source>
</reference>
<dbReference type="CDD" id="cd01017">
    <property type="entry name" value="AdcA"/>
    <property type="match status" value="1"/>
</dbReference>
<dbReference type="AlphaFoldDB" id="C7MML4"/>
<dbReference type="STRING" id="469378.Ccur_04310"/>
<dbReference type="Gene3D" id="3.40.50.1980">
    <property type="entry name" value="Nitrogenase molybdenum iron protein domain"/>
    <property type="match status" value="2"/>
</dbReference>
<name>C7MML4_CRYCD</name>
<dbReference type="OrthoDB" id="9810636at2"/>
<comment type="similarity">
    <text evidence="1 4">Belongs to the bacterial solute-binding protein 9 family.</text>
</comment>
<gene>
    <name evidence="6" type="ordered locus">Ccur_04310</name>
</gene>
<dbReference type="eggNOG" id="COG0803">
    <property type="taxonomic scope" value="Bacteria"/>
</dbReference>
<dbReference type="InterPro" id="IPR006129">
    <property type="entry name" value="AdhesinB"/>
</dbReference>
<evidence type="ECO:0000313" key="6">
    <source>
        <dbReference type="EMBL" id="ACU94154.1"/>
    </source>
</evidence>